<dbReference type="EMBL" id="JAGMUU010000014">
    <property type="protein sequence ID" value="KAH7140052.1"/>
    <property type="molecule type" value="Genomic_DNA"/>
</dbReference>
<dbReference type="Pfam" id="PF20233">
    <property type="entry name" value="DUF6590"/>
    <property type="match status" value="1"/>
</dbReference>
<dbReference type="InterPro" id="IPR036770">
    <property type="entry name" value="Ankyrin_rpt-contain_sf"/>
</dbReference>
<name>A0A9P9EMY7_9HYPO</name>
<dbReference type="PANTHER" id="PTHR24198">
    <property type="entry name" value="ANKYRIN REPEAT AND PROTEIN KINASE DOMAIN-CONTAINING PROTEIN"/>
    <property type="match status" value="1"/>
</dbReference>
<evidence type="ECO:0000259" key="4">
    <source>
        <dbReference type="Pfam" id="PF20233"/>
    </source>
</evidence>
<keyword evidence="6" id="KW-1185">Reference proteome</keyword>
<dbReference type="Proteomes" id="UP000717696">
    <property type="component" value="Unassembled WGS sequence"/>
</dbReference>
<evidence type="ECO:0000313" key="5">
    <source>
        <dbReference type="EMBL" id="KAH7140052.1"/>
    </source>
</evidence>
<keyword evidence="1" id="KW-0677">Repeat</keyword>
<organism evidence="5 6">
    <name type="scientific">Dactylonectria estremocensis</name>
    <dbReference type="NCBI Taxonomy" id="1079267"/>
    <lineage>
        <taxon>Eukaryota</taxon>
        <taxon>Fungi</taxon>
        <taxon>Dikarya</taxon>
        <taxon>Ascomycota</taxon>
        <taxon>Pezizomycotina</taxon>
        <taxon>Sordariomycetes</taxon>
        <taxon>Hypocreomycetidae</taxon>
        <taxon>Hypocreales</taxon>
        <taxon>Nectriaceae</taxon>
        <taxon>Dactylonectria</taxon>
    </lineage>
</organism>
<dbReference type="InterPro" id="IPR002110">
    <property type="entry name" value="Ankyrin_rpt"/>
</dbReference>
<dbReference type="PROSITE" id="PS50088">
    <property type="entry name" value="ANK_REPEAT"/>
    <property type="match status" value="1"/>
</dbReference>
<feature type="domain" description="DUF6590" evidence="4">
    <location>
        <begin position="309"/>
        <end position="362"/>
    </location>
</feature>
<dbReference type="AlphaFoldDB" id="A0A9P9EMY7"/>
<evidence type="ECO:0000313" key="6">
    <source>
        <dbReference type="Proteomes" id="UP000717696"/>
    </source>
</evidence>
<feature type="repeat" description="ANK" evidence="3">
    <location>
        <begin position="130"/>
        <end position="162"/>
    </location>
</feature>
<dbReference type="SMART" id="SM00248">
    <property type="entry name" value="ANK"/>
    <property type="match status" value="3"/>
</dbReference>
<dbReference type="SUPFAM" id="SSF48403">
    <property type="entry name" value="Ankyrin repeat"/>
    <property type="match status" value="1"/>
</dbReference>
<proteinExistence type="predicted"/>
<evidence type="ECO:0000256" key="3">
    <source>
        <dbReference type="PROSITE-ProRule" id="PRU00023"/>
    </source>
</evidence>
<evidence type="ECO:0000256" key="1">
    <source>
        <dbReference type="ARBA" id="ARBA00022737"/>
    </source>
</evidence>
<sequence>MHIAIVCIKYMSFQGLDRPCMSDSEHETRLSSNPLYHYAEQNWGHHARNASPSILFESILQLLAGPNKIETMSQGLFCGNGVASRTRPYAGYSQLFPRRMEGIHLASYFGLEEPVQRLIDAHGPNLCDTTGTPAISWAAMKGHLDIVKLLVGSNATIDKPDCNGFTLLLIRGYEATTRLLLEHWGNPNSMDLDGFTPLSWAVSNGHDRVVDLILRQRYRCVTSLPAELIALQNGTHGRLFRKITQDTKSIADIRGTSGVPEIVDPRFRRHDARYFKSGEVFRILWSDPTRARACAGGTISEIQTLNDRPILTYGRKGCNKKGVKTKTHGIAYEYKSKPSILPGEPELGFPLVEIEITEEGENPGNRKSNQLLEVHYFRSQG</sequence>
<protein>
    <submittedName>
        <fullName evidence="5">Ankyrin repeat-containing domain protein</fullName>
    </submittedName>
</protein>
<reference evidence="5" key="1">
    <citation type="journal article" date="2021" name="Nat. Commun.">
        <title>Genetic determinants of endophytism in the Arabidopsis root mycobiome.</title>
        <authorList>
            <person name="Mesny F."/>
            <person name="Miyauchi S."/>
            <person name="Thiergart T."/>
            <person name="Pickel B."/>
            <person name="Atanasova L."/>
            <person name="Karlsson M."/>
            <person name="Huettel B."/>
            <person name="Barry K.W."/>
            <person name="Haridas S."/>
            <person name="Chen C."/>
            <person name="Bauer D."/>
            <person name="Andreopoulos W."/>
            <person name="Pangilinan J."/>
            <person name="LaButti K."/>
            <person name="Riley R."/>
            <person name="Lipzen A."/>
            <person name="Clum A."/>
            <person name="Drula E."/>
            <person name="Henrissat B."/>
            <person name="Kohler A."/>
            <person name="Grigoriev I.V."/>
            <person name="Martin F.M."/>
            <person name="Hacquard S."/>
        </authorList>
    </citation>
    <scope>NUCLEOTIDE SEQUENCE</scope>
    <source>
        <strain evidence="5">MPI-CAGE-AT-0021</strain>
    </source>
</reference>
<evidence type="ECO:0000256" key="2">
    <source>
        <dbReference type="ARBA" id="ARBA00023043"/>
    </source>
</evidence>
<gene>
    <name evidence="5" type="ORF">B0J13DRAFT_527707</name>
</gene>
<accession>A0A9P9EMY7</accession>
<dbReference type="PANTHER" id="PTHR24198:SF165">
    <property type="entry name" value="ANKYRIN REPEAT-CONTAINING PROTEIN-RELATED"/>
    <property type="match status" value="1"/>
</dbReference>
<dbReference type="Pfam" id="PF00023">
    <property type="entry name" value="Ank"/>
    <property type="match status" value="1"/>
</dbReference>
<dbReference type="Pfam" id="PF12796">
    <property type="entry name" value="Ank_2"/>
    <property type="match status" value="1"/>
</dbReference>
<dbReference type="OrthoDB" id="1577640at2759"/>
<dbReference type="InterPro" id="IPR046497">
    <property type="entry name" value="DUF6590"/>
</dbReference>
<comment type="caution">
    <text evidence="5">The sequence shown here is derived from an EMBL/GenBank/DDBJ whole genome shotgun (WGS) entry which is preliminary data.</text>
</comment>
<keyword evidence="2 3" id="KW-0040">ANK repeat</keyword>
<dbReference type="Gene3D" id="1.25.40.20">
    <property type="entry name" value="Ankyrin repeat-containing domain"/>
    <property type="match status" value="1"/>
</dbReference>